<keyword evidence="4" id="KW-1185">Reference proteome</keyword>
<reference evidence="2 4" key="1">
    <citation type="journal article" date="2008" name="Science">
        <title>The Physcomitrella genome reveals evolutionary insights into the conquest of land by plants.</title>
        <authorList>
            <person name="Rensing S."/>
            <person name="Lang D."/>
            <person name="Zimmer A."/>
            <person name="Terry A."/>
            <person name="Salamov A."/>
            <person name="Shapiro H."/>
            <person name="Nishiyama T."/>
            <person name="Perroud P.-F."/>
            <person name="Lindquist E."/>
            <person name="Kamisugi Y."/>
            <person name="Tanahashi T."/>
            <person name="Sakakibara K."/>
            <person name="Fujita T."/>
            <person name="Oishi K."/>
            <person name="Shin-I T."/>
            <person name="Kuroki Y."/>
            <person name="Toyoda A."/>
            <person name="Suzuki Y."/>
            <person name="Hashimoto A."/>
            <person name="Yamaguchi K."/>
            <person name="Sugano A."/>
            <person name="Kohara Y."/>
            <person name="Fujiyama A."/>
            <person name="Anterola A."/>
            <person name="Aoki S."/>
            <person name="Ashton N."/>
            <person name="Barbazuk W.B."/>
            <person name="Barker E."/>
            <person name="Bennetzen J."/>
            <person name="Bezanilla M."/>
            <person name="Blankenship R."/>
            <person name="Cho S.H."/>
            <person name="Dutcher S."/>
            <person name="Estelle M."/>
            <person name="Fawcett J.A."/>
            <person name="Gundlach H."/>
            <person name="Hanada K."/>
            <person name="Heyl A."/>
            <person name="Hicks K.A."/>
            <person name="Hugh J."/>
            <person name="Lohr M."/>
            <person name="Mayer K."/>
            <person name="Melkozernov A."/>
            <person name="Murata T."/>
            <person name="Nelson D."/>
            <person name="Pils B."/>
            <person name="Prigge M."/>
            <person name="Reiss B."/>
            <person name="Renner T."/>
            <person name="Rombauts S."/>
            <person name="Rushton P."/>
            <person name="Sanderfoot A."/>
            <person name="Schween G."/>
            <person name="Shiu S.-H."/>
            <person name="Stueber K."/>
            <person name="Theodoulou F.L."/>
            <person name="Tu H."/>
            <person name="Van de Peer Y."/>
            <person name="Verrier P.J."/>
            <person name="Waters E."/>
            <person name="Wood A."/>
            <person name="Yang L."/>
            <person name="Cove D."/>
            <person name="Cuming A."/>
            <person name="Hasebe M."/>
            <person name="Lucas S."/>
            <person name="Mishler D.B."/>
            <person name="Reski R."/>
            <person name="Grigoriev I."/>
            <person name="Quatrano R.S."/>
            <person name="Boore J.L."/>
        </authorList>
    </citation>
    <scope>NUCLEOTIDE SEQUENCE [LARGE SCALE GENOMIC DNA]</scope>
    <source>
        <strain evidence="3 4">cv. Gransden 2004</strain>
    </source>
</reference>
<reference evidence="3" key="3">
    <citation type="submission" date="2020-12" db="UniProtKB">
        <authorList>
            <consortium name="EnsemblPlants"/>
        </authorList>
    </citation>
    <scope>IDENTIFICATION</scope>
</reference>
<evidence type="ECO:0000256" key="1">
    <source>
        <dbReference type="SAM" id="MobiDB-lite"/>
    </source>
</evidence>
<dbReference type="EMBL" id="ABEU02000007">
    <property type="protein sequence ID" value="PNR51759.1"/>
    <property type="molecule type" value="Genomic_DNA"/>
</dbReference>
<evidence type="ECO:0000313" key="4">
    <source>
        <dbReference type="Proteomes" id="UP000006727"/>
    </source>
</evidence>
<organism evidence="2">
    <name type="scientific">Physcomitrium patens</name>
    <name type="common">Spreading-leaved earth moss</name>
    <name type="synonym">Physcomitrella patens</name>
    <dbReference type="NCBI Taxonomy" id="3218"/>
    <lineage>
        <taxon>Eukaryota</taxon>
        <taxon>Viridiplantae</taxon>
        <taxon>Streptophyta</taxon>
        <taxon>Embryophyta</taxon>
        <taxon>Bryophyta</taxon>
        <taxon>Bryophytina</taxon>
        <taxon>Bryopsida</taxon>
        <taxon>Funariidae</taxon>
        <taxon>Funariales</taxon>
        <taxon>Funariaceae</taxon>
        <taxon>Physcomitrium</taxon>
    </lineage>
</organism>
<dbReference type="AlphaFoldDB" id="A0A2K1KDD8"/>
<feature type="compositionally biased region" description="Basic and acidic residues" evidence="1">
    <location>
        <begin position="41"/>
        <end position="50"/>
    </location>
</feature>
<protein>
    <submittedName>
        <fullName evidence="2 3">Uncharacterized protein</fullName>
    </submittedName>
</protein>
<dbReference type="InParanoid" id="A0A2K1KDD8"/>
<gene>
    <name evidence="2" type="ORF">PHYPA_010947</name>
</gene>
<name>A0A2K1KDD8_PHYPA</name>
<accession>A0A2K1KDD8</accession>
<proteinExistence type="predicted"/>
<dbReference type="Gramene" id="Pp3c7_27389V3.1">
    <property type="protein sequence ID" value="PAC:32926281.CDS.1"/>
    <property type="gene ID" value="Pp3c7_27389"/>
</dbReference>
<dbReference type="EnsemblPlants" id="Pp3c7_27389V3.1">
    <property type="protein sequence ID" value="PAC:32926281.CDS.1"/>
    <property type="gene ID" value="Pp3c7_27389"/>
</dbReference>
<evidence type="ECO:0000313" key="3">
    <source>
        <dbReference type="EnsemblPlants" id="PAC:32926281.CDS.1"/>
    </source>
</evidence>
<sequence length="80" mass="8980">MRGEAVRTKQAPRGIYLGSQCMHAPPARNIYNDFRRKEAWRGEGRGERGPTYHGHGGRKGTSTMGHFSWILVHACALSKE</sequence>
<dbReference type="Proteomes" id="UP000006727">
    <property type="component" value="Chromosome 7"/>
</dbReference>
<evidence type="ECO:0000313" key="2">
    <source>
        <dbReference type="EMBL" id="PNR51759.1"/>
    </source>
</evidence>
<reference evidence="2 4" key="2">
    <citation type="journal article" date="2018" name="Plant J.">
        <title>The Physcomitrella patens chromosome-scale assembly reveals moss genome structure and evolution.</title>
        <authorList>
            <person name="Lang D."/>
            <person name="Ullrich K.K."/>
            <person name="Murat F."/>
            <person name="Fuchs J."/>
            <person name="Jenkins J."/>
            <person name="Haas F.B."/>
            <person name="Piednoel M."/>
            <person name="Gundlach H."/>
            <person name="Van Bel M."/>
            <person name="Meyberg R."/>
            <person name="Vives C."/>
            <person name="Morata J."/>
            <person name="Symeonidi A."/>
            <person name="Hiss M."/>
            <person name="Muchero W."/>
            <person name="Kamisugi Y."/>
            <person name="Saleh O."/>
            <person name="Blanc G."/>
            <person name="Decker E.L."/>
            <person name="van Gessel N."/>
            <person name="Grimwood J."/>
            <person name="Hayes R.D."/>
            <person name="Graham S.W."/>
            <person name="Gunter L.E."/>
            <person name="McDaniel S.F."/>
            <person name="Hoernstein S.N.W."/>
            <person name="Larsson A."/>
            <person name="Li F.W."/>
            <person name="Perroud P.F."/>
            <person name="Phillips J."/>
            <person name="Ranjan P."/>
            <person name="Rokshar D.S."/>
            <person name="Rothfels C.J."/>
            <person name="Schneider L."/>
            <person name="Shu S."/>
            <person name="Stevenson D.W."/>
            <person name="Thummler F."/>
            <person name="Tillich M."/>
            <person name="Villarreal Aguilar J.C."/>
            <person name="Widiez T."/>
            <person name="Wong G.K."/>
            <person name="Wymore A."/>
            <person name="Zhang Y."/>
            <person name="Zimmer A.D."/>
            <person name="Quatrano R.S."/>
            <person name="Mayer K.F.X."/>
            <person name="Goodstein D."/>
            <person name="Casacuberta J.M."/>
            <person name="Vandepoele K."/>
            <person name="Reski R."/>
            <person name="Cuming A.C."/>
            <person name="Tuskan G.A."/>
            <person name="Maumus F."/>
            <person name="Salse J."/>
            <person name="Schmutz J."/>
            <person name="Rensing S.A."/>
        </authorList>
    </citation>
    <scope>NUCLEOTIDE SEQUENCE [LARGE SCALE GENOMIC DNA]</scope>
    <source>
        <strain evidence="3 4">cv. Gransden 2004</strain>
    </source>
</reference>
<feature type="region of interest" description="Disordered" evidence="1">
    <location>
        <begin position="41"/>
        <end position="60"/>
    </location>
</feature>